<dbReference type="InterPro" id="IPR058303">
    <property type="entry name" value="DUF7990"/>
</dbReference>
<accession>A0A423PWQ5</accession>
<dbReference type="Proteomes" id="UP000285310">
    <property type="component" value="Unassembled WGS sequence"/>
</dbReference>
<keyword evidence="2" id="KW-1185">Reference proteome</keyword>
<comment type="caution">
    <text evidence="1">The sequence shown here is derived from an EMBL/GenBank/DDBJ whole genome shotgun (WGS) entry which is preliminary data.</text>
</comment>
<name>A0A423PWQ5_9GAMM</name>
<sequence>MTTDDDDAPSLWQRINAYHDELFMAPWRAGIARQARNEEEILVALLFLEALGIPGPADYYALELYPDLVEAFHRWHQRMGMDTFPEAGVCC</sequence>
<evidence type="ECO:0008006" key="3">
    <source>
        <dbReference type="Google" id="ProtNLM"/>
    </source>
</evidence>
<protein>
    <recommendedName>
        <fullName evidence="3">DNA helicase</fullName>
    </recommendedName>
</protein>
<proteinExistence type="predicted"/>
<dbReference type="OrthoDB" id="5358049at2"/>
<gene>
    <name evidence="1" type="ORF">SAJA_05060</name>
</gene>
<reference evidence="1 2" key="1">
    <citation type="submission" date="2013-10" db="EMBL/GenBank/DDBJ databases">
        <title>Salinisphaera japonica YTM-1 Genome Sequencing.</title>
        <authorList>
            <person name="Lai Q."/>
            <person name="Li C."/>
            <person name="Shao Z."/>
        </authorList>
    </citation>
    <scope>NUCLEOTIDE SEQUENCE [LARGE SCALE GENOMIC DNA]</scope>
    <source>
        <strain evidence="1 2">YTM-1</strain>
    </source>
</reference>
<dbReference type="Pfam" id="PF25952">
    <property type="entry name" value="DUF7990"/>
    <property type="match status" value="1"/>
</dbReference>
<dbReference type="NCBIfam" id="NF041419">
    <property type="entry name" value="CC_star_Cory"/>
    <property type="match status" value="1"/>
</dbReference>
<dbReference type="RefSeq" id="WP_123657554.1">
    <property type="nucleotide sequence ID" value="NZ_AYKG01000012.1"/>
</dbReference>
<dbReference type="EMBL" id="AYKG01000012">
    <property type="protein sequence ID" value="ROO30009.1"/>
    <property type="molecule type" value="Genomic_DNA"/>
</dbReference>
<dbReference type="InterPro" id="IPR047717">
    <property type="entry name" value="CC_star_Cory"/>
</dbReference>
<organism evidence="1 2">
    <name type="scientific">Salinisphaera japonica YTM-1</name>
    <dbReference type="NCBI Taxonomy" id="1209778"/>
    <lineage>
        <taxon>Bacteria</taxon>
        <taxon>Pseudomonadati</taxon>
        <taxon>Pseudomonadota</taxon>
        <taxon>Gammaproteobacteria</taxon>
        <taxon>Salinisphaerales</taxon>
        <taxon>Salinisphaeraceae</taxon>
        <taxon>Salinisphaera</taxon>
    </lineage>
</organism>
<dbReference type="AlphaFoldDB" id="A0A423PWQ5"/>
<evidence type="ECO:0000313" key="1">
    <source>
        <dbReference type="EMBL" id="ROO30009.1"/>
    </source>
</evidence>
<dbReference type="InParanoid" id="A0A423PWQ5"/>
<evidence type="ECO:0000313" key="2">
    <source>
        <dbReference type="Proteomes" id="UP000285310"/>
    </source>
</evidence>